<dbReference type="Pfam" id="PF07690">
    <property type="entry name" value="MFS_1"/>
    <property type="match status" value="1"/>
</dbReference>
<accession>A0ABS9IQ68</accession>
<dbReference type="InterPro" id="IPR036259">
    <property type="entry name" value="MFS_trans_sf"/>
</dbReference>
<dbReference type="Proteomes" id="UP001200110">
    <property type="component" value="Unassembled WGS sequence"/>
</dbReference>
<feature type="domain" description="Major facilitator superfamily (MFS) profile" evidence="8">
    <location>
        <begin position="1"/>
        <end position="433"/>
    </location>
</feature>
<dbReference type="PANTHER" id="PTHR23513:SF6">
    <property type="entry name" value="MAJOR FACILITATOR SUPERFAMILY ASSOCIATED DOMAIN-CONTAINING PROTEIN"/>
    <property type="match status" value="1"/>
</dbReference>
<evidence type="ECO:0000256" key="6">
    <source>
        <dbReference type="SAM" id="MobiDB-lite"/>
    </source>
</evidence>
<feature type="transmembrane region" description="Helical" evidence="7">
    <location>
        <begin position="298"/>
        <end position="318"/>
    </location>
</feature>
<dbReference type="PANTHER" id="PTHR23513">
    <property type="entry name" value="INTEGRAL MEMBRANE EFFLUX PROTEIN-RELATED"/>
    <property type="match status" value="1"/>
</dbReference>
<dbReference type="SUPFAM" id="SSF103473">
    <property type="entry name" value="MFS general substrate transporter"/>
    <property type="match status" value="1"/>
</dbReference>
<dbReference type="InterPro" id="IPR020846">
    <property type="entry name" value="MFS_dom"/>
</dbReference>
<evidence type="ECO:0000256" key="1">
    <source>
        <dbReference type="ARBA" id="ARBA00004651"/>
    </source>
</evidence>
<dbReference type="RefSeq" id="WP_236996939.1">
    <property type="nucleotide sequence ID" value="NZ_JAKKOR010000003.1"/>
</dbReference>
<keyword evidence="3 7" id="KW-0812">Transmembrane</keyword>
<keyword evidence="5 7" id="KW-0472">Membrane</keyword>
<feature type="transmembrane region" description="Helical" evidence="7">
    <location>
        <begin position="180"/>
        <end position="202"/>
    </location>
</feature>
<evidence type="ECO:0000259" key="8">
    <source>
        <dbReference type="PROSITE" id="PS50850"/>
    </source>
</evidence>
<dbReference type="EMBL" id="JAKKOR010000003">
    <property type="protein sequence ID" value="MCF8587705.1"/>
    <property type="molecule type" value="Genomic_DNA"/>
</dbReference>
<evidence type="ECO:0000256" key="5">
    <source>
        <dbReference type="ARBA" id="ARBA00023136"/>
    </source>
</evidence>
<feature type="transmembrane region" description="Helical" evidence="7">
    <location>
        <begin position="223"/>
        <end position="243"/>
    </location>
</feature>
<evidence type="ECO:0000256" key="7">
    <source>
        <dbReference type="SAM" id="Phobius"/>
    </source>
</evidence>
<feature type="transmembrane region" description="Helical" evidence="7">
    <location>
        <begin position="85"/>
        <end position="103"/>
    </location>
</feature>
<evidence type="ECO:0000256" key="4">
    <source>
        <dbReference type="ARBA" id="ARBA00022989"/>
    </source>
</evidence>
<reference evidence="9 10" key="1">
    <citation type="submission" date="2022-01" db="EMBL/GenBank/DDBJ databases">
        <authorList>
            <person name="Huang Y."/>
        </authorList>
    </citation>
    <scope>NUCLEOTIDE SEQUENCE [LARGE SCALE GENOMIC DNA]</scope>
    <source>
        <strain evidence="9 10">HY366</strain>
    </source>
</reference>
<feature type="transmembrane region" description="Helical" evidence="7">
    <location>
        <begin position="49"/>
        <end position="73"/>
    </location>
</feature>
<protein>
    <submittedName>
        <fullName evidence="9">MFS transporter</fullName>
    </submittedName>
</protein>
<evidence type="ECO:0000313" key="10">
    <source>
        <dbReference type="Proteomes" id="UP001200110"/>
    </source>
</evidence>
<feature type="transmembrane region" description="Helical" evidence="7">
    <location>
        <begin position="153"/>
        <end position="174"/>
    </location>
</feature>
<evidence type="ECO:0000313" key="9">
    <source>
        <dbReference type="EMBL" id="MCF8587705.1"/>
    </source>
</evidence>
<feature type="region of interest" description="Disordered" evidence="6">
    <location>
        <begin position="446"/>
        <end position="475"/>
    </location>
</feature>
<organism evidence="9 10">
    <name type="scientific">Gordonia liuliyuniae</name>
    <dbReference type="NCBI Taxonomy" id="2911517"/>
    <lineage>
        <taxon>Bacteria</taxon>
        <taxon>Bacillati</taxon>
        <taxon>Actinomycetota</taxon>
        <taxon>Actinomycetes</taxon>
        <taxon>Mycobacteriales</taxon>
        <taxon>Gordoniaceae</taxon>
        <taxon>Gordonia</taxon>
    </lineage>
</organism>
<feature type="transmembrane region" description="Helical" evidence="7">
    <location>
        <begin position="20"/>
        <end position="43"/>
    </location>
</feature>
<feature type="transmembrane region" description="Helical" evidence="7">
    <location>
        <begin position="115"/>
        <end position="132"/>
    </location>
</feature>
<comment type="caution">
    <text evidence="9">The sequence shown here is derived from an EMBL/GenBank/DDBJ whole genome shotgun (WGS) entry which is preliminary data.</text>
</comment>
<name>A0ABS9IQ68_9ACTN</name>
<feature type="transmembrane region" description="Helical" evidence="7">
    <location>
        <begin position="406"/>
        <end position="426"/>
    </location>
</feature>
<evidence type="ECO:0000256" key="2">
    <source>
        <dbReference type="ARBA" id="ARBA00022475"/>
    </source>
</evidence>
<sequence length="475" mass="49751">MSTPTVRSARVRGRTFAHILVNTALANLTTSYLWFALTFWLYLETRNVIATGVIGGGYMLFIAASSIGFGTLVDRFRKLSVMRGSAAFTLGMFSLAAVVFAVMPNDASATLSSPWMWLFAVIVLAGAVVENMRSVALSTTVTILVDADRRANANGWVGAVQGLSFMVTSVFSGLSIGFFGMGWTIVIALVLVMVGLVDLLAISLPEEREPAASDAQGTFDLRGALRAVHLVPGLFALIVFSTFNNFVGGVHMALLDPYGLELFSVQMWGVVFAFGATGFMVGGALIGRFGLGANPMRTMLIAVMVTGVLGAVIGLRAWPWLLVAGVWLFMVVMPAVEAAEQTVIQRVVPLPQQGRVFGFAGAFEAAAAPVTAFLVAPVAEHIVIPWADGEGAGAVEPVFGSGPGRGLALIFAIAGVVTIVAALAAFTTPVYRAVSAEYSAVAAEEYAPEDGSVEQPRDASTCPPTTPDDAVPTGG</sequence>
<keyword evidence="10" id="KW-1185">Reference proteome</keyword>
<feature type="transmembrane region" description="Helical" evidence="7">
    <location>
        <begin position="263"/>
        <end position="286"/>
    </location>
</feature>
<dbReference type="Gene3D" id="1.20.1250.20">
    <property type="entry name" value="MFS general substrate transporter like domains"/>
    <property type="match status" value="1"/>
</dbReference>
<comment type="subcellular location">
    <subcellularLocation>
        <location evidence="1">Cell membrane</location>
        <topology evidence="1">Multi-pass membrane protein</topology>
    </subcellularLocation>
</comment>
<keyword evidence="2" id="KW-1003">Cell membrane</keyword>
<proteinExistence type="predicted"/>
<dbReference type="PROSITE" id="PS50850">
    <property type="entry name" value="MFS"/>
    <property type="match status" value="1"/>
</dbReference>
<dbReference type="CDD" id="cd06173">
    <property type="entry name" value="MFS_MefA_like"/>
    <property type="match status" value="1"/>
</dbReference>
<dbReference type="InterPro" id="IPR011701">
    <property type="entry name" value="MFS"/>
</dbReference>
<gene>
    <name evidence="9" type="ORF">L5G33_04380</name>
</gene>
<keyword evidence="4 7" id="KW-1133">Transmembrane helix</keyword>
<evidence type="ECO:0000256" key="3">
    <source>
        <dbReference type="ARBA" id="ARBA00022692"/>
    </source>
</evidence>